<keyword evidence="2" id="KW-0479">Metal-binding</keyword>
<dbReference type="PANTHER" id="PTHR10359">
    <property type="entry name" value="A/G-SPECIFIC ADENINE GLYCOSYLASE/ENDONUCLEASE III"/>
    <property type="match status" value="1"/>
</dbReference>
<evidence type="ECO:0000256" key="3">
    <source>
        <dbReference type="ARBA" id="ARBA00023004"/>
    </source>
</evidence>
<dbReference type="GO" id="GO:0006284">
    <property type="term" value="P:base-excision repair"/>
    <property type="evidence" value="ECO:0007669"/>
    <property type="project" value="InterPro"/>
</dbReference>
<dbReference type="InterPro" id="IPR003265">
    <property type="entry name" value="HhH-GPD_domain"/>
</dbReference>
<dbReference type="CDD" id="cd00056">
    <property type="entry name" value="ENDO3c"/>
    <property type="match status" value="1"/>
</dbReference>
<sequence>MPTVDLTKLYQIMSAHMGPSGWWPSDTKRDIIVGAILVQNTYWRNADKSLVNLKNATQMDAQKLLALSQDDLIDLIRPSGFFKNKSKAIHNVFQWFEDRNWNYHQIWLDNRATLRPQLLKLPGVGNETADDYLVYIFDQPDFIADTYARRLFTHLGYEHTDSYPHLKQQISLPSIFTFEMAQDFHGLIDNFGKQYLQHEGDFETSFLIDEMPNFTHM</sequence>
<accession>A0A0R2BQF2</accession>
<dbReference type="Pfam" id="PF00730">
    <property type="entry name" value="HhH-GPD"/>
    <property type="match status" value="1"/>
</dbReference>
<proteinExistence type="predicted"/>
<keyword evidence="3" id="KW-0408">Iron</keyword>
<dbReference type="STRING" id="33960.TY91_01685"/>
<evidence type="ECO:0000259" key="5">
    <source>
        <dbReference type="SMART" id="SM00478"/>
    </source>
</evidence>
<dbReference type="EMBL" id="AYYR01000009">
    <property type="protein sequence ID" value="KRM77571.1"/>
    <property type="molecule type" value="Genomic_DNA"/>
</dbReference>
<organism evidence="6 7">
    <name type="scientific">Secundilactobacillus collinoides DSM 20515 = JCM 1123</name>
    <dbReference type="NCBI Taxonomy" id="1423733"/>
    <lineage>
        <taxon>Bacteria</taxon>
        <taxon>Bacillati</taxon>
        <taxon>Bacillota</taxon>
        <taxon>Bacilli</taxon>
        <taxon>Lactobacillales</taxon>
        <taxon>Lactobacillaceae</taxon>
        <taxon>Secundilactobacillus</taxon>
    </lineage>
</organism>
<evidence type="ECO:0000256" key="1">
    <source>
        <dbReference type="ARBA" id="ARBA00022485"/>
    </source>
</evidence>
<dbReference type="GO" id="GO:0051539">
    <property type="term" value="F:4 iron, 4 sulfur cluster binding"/>
    <property type="evidence" value="ECO:0007669"/>
    <property type="project" value="UniProtKB-KW"/>
</dbReference>
<evidence type="ECO:0000256" key="2">
    <source>
        <dbReference type="ARBA" id="ARBA00022723"/>
    </source>
</evidence>
<dbReference type="InterPro" id="IPR011257">
    <property type="entry name" value="DNA_glycosylase"/>
</dbReference>
<evidence type="ECO:0000313" key="7">
    <source>
        <dbReference type="Proteomes" id="UP000051845"/>
    </source>
</evidence>
<keyword evidence="1" id="KW-0004">4Fe-4S</keyword>
<dbReference type="PANTHER" id="PTHR10359:SF19">
    <property type="entry name" value="DNA REPAIR GLYCOSYLASE MJ1434-RELATED"/>
    <property type="match status" value="1"/>
</dbReference>
<name>A0A0R2BQF2_SECCO</name>
<dbReference type="AlphaFoldDB" id="A0A0R2BQF2"/>
<gene>
    <name evidence="6" type="ORF">FC82_GL002927</name>
</gene>
<dbReference type="PIRSF" id="PIRSF001435">
    <property type="entry name" value="Nth"/>
    <property type="match status" value="1"/>
</dbReference>
<dbReference type="RefSeq" id="WP_054759166.1">
    <property type="nucleotide sequence ID" value="NZ_AYYR01000009.1"/>
</dbReference>
<evidence type="ECO:0000256" key="4">
    <source>
        <dbReference type="ARBA" id="ARBA00023014"/>
    </source>
</evidence>
<dbReference type="Proteomes" id="UP000051845">
    <property type="component" value="Unassembled WGS sequence"/>
</dbReference>
<protein>
    <submittedName>
        <fullName evidence="6">Base excision DNA repair protein, HhH-GPD family</fullName>
    </submittedName>
</protein>
<dbReference type="Gene3D" id="1.10.340.30">
    <property type="entry name" value="Hypothetical protein, domain 2"/>
    <property type="match status" value="1"/>
</dbReference>
<dbReference type="GO" id="GO:0003824">
    <property type="term" value="F:catalytic activity"/>
    <property type="evidence" value="ECO:0007669"/>
    <property type="project" value="InterPro"/>
</dbReference>
<keyword evidence="4" id="KW-0411">Iron-sulfur</keyword>
<dbReference type="SUPFAM" id="SSF48150">
    <property type="entry name" value="DNA-glycosylase"/>
    <property type="match status" value="1"/>
</dbReference>
<dbReference type="PATRIC" id="fig|1423733.4.peg.3053"/>
<comment type="caution">
    <text evidence="6">The sequence shown here is derived from an EMBL/GenBank/DDBJ whole genome shotgun (WGS) entry which is preliminary data.</text>
</comment>
<evidence type="ECO:0000313" key="6">
    <source>
        <dbReference type="EMBL" id="KRM77571.1"/>
    </source>
</evidence>
<reference evidence="6 7" key="1">
    <citation type="journal article" date="2015" name="Genome Announc.">
        <title>Expanding the biotechnology potential of lactobacilli through comparative genomics of 213 strains and associated genera.</title>
        <authorList>
            <person name="Sun Z."/>
            <person name="Harris H.M."/>
            <person name="McCann A."/>
            <person name="Guo C."/>
            <person name="Argimon S."/>
            <person name="Zhang W."/>
            <person name="Yang X."/>
            <person name="Jeffery I.B."/>
            <person name="Cooney J.C."/>
            <person name="Kagawa T.F."/>
            <person name="Liu W."/>
            <person name="Song Y."/>
            <person name="Salvetti E."/>
            <person name="Wrobel A."/>
            <person name="Rasinkangas P."/>
            <person name="Parkhill J."/>
            <person name="Rea M.C."/>
            <person name="O'Sullivan O."/>
            <person name="Ritari J."/>
            <person name="Douillard F.P."/>
            <person name="Paul Ross R."/>
            <person name="Yang R."/>
            <person name="Briner A.E."/>
            <person name="Felis G.E."/>
            <person name="de Vos W.M."/>
            <person name="Barrangou R."/>
            <person name="Klaenhammer T.R."/>
            <person name="Caufield P.W."/>
            <person name="Cui Y."/>
            <person name="Zhang H."/>
            <person name="O'Toole P.W."/>
        </authorList>
    </citation>
    <scope>NUCLEOTIDE SEQUENCE [LARGE SCALE GENOMIC DNA]</scope>
    <source>
        <strain evidence="6 7">DSM 20515</strain>
    </source>
</reference>
<dbReference type="GO" id="GO:0046872">
    <property type="term" value="F:metal ion binding"/>
    <property type="evidence" value="ECO:0007669"/>
    <property type="project" value="UniProtKB-KW"/>
</dbReference>
<feature type="domain" description="HhH-GPD" evidence="5">
    <location>
        <begin position="37"/>
        <end position="194"/>
    </location>
</feature>
<dbReference type="SMART" id="SM00478">
    <property type="entry name" value="ENDO3c"/>
    <property type="match status" value="1"/>
</dbReference>